<evidence type="ECO:0000313" key="3">
    <source>
        <dbReference type="Proteomes" id="UP000636949"/>
    </source>
</evidence>
<keyword evidence="3" id="KW-1185">Reference proteome</keyword>
<feature type="signal peptide" evidence="1">
    <location>
        <begin position="1"/>
        <end position="23"/>
    </location>
</feature>
<evidence type="ECO:0000313" key="2">
    <source>
        <dbReference type="EMBL" id="GGF98902.1"/>
    </source>
</evidence>
<reference evidence="2" key="1">
    <citation type="journal article" date="2014" name="Int. J. Syst. Evol. Microbiol.">
        <title>Complete genome sequence of Corynebacterium casei LMG S-19264T (=DSM 44701T), isolated from a smear-ripened cheese.</title>
        <authorList>
            <consortium name="US DOE Joint Genome Institute (JGI-PGF)"/>
            <person name="Walter F."/>
            <person name="Albersmeier A."/>
            <person name="Kalinowski J."/>
            <person name="Ruckert C."/>
        </authorList>
    </citation>
    <scope>NUCLEOTIDE SEQUENCE</scope>
    <source>
        <strain evidence="2">CGMCC 1.15758</strain>
    </source>
</reference>
<organism evidence="2 3">
    <name type="scientific">Cysteiniphilum litorale</name>
    <dbReference type="NCBI Taxonomy" id="2056700"/>
    <lineage>
        <taxon>Bacteria</taxon>
        <taxon>Pseudomonadati</taxon>
        <taxon>Pseudomonadota</taxon>
        <taxon>Gammaproteobacteria</taxon>
        <taxon>Thiotrichales</taxon>
        <taxon>Fastidiosibacteraceae</taxon>
        <taxon>Cysteiniphilum</taxon>
    </lineage>
</organism>
<reference evidence="2" key="2">
    <citation type="submission" date="2020-09" db="EMBL/GenBank/DDBJ databases">
        <authorList>
            <person name="Sun Q."/>
            <person name="Zhou Y."/>
        </authorList>
    </citation>
    <scope>NUCLEOTIDE SEQUENCE</scope>
    <source>
        <strain evidence="2">CGMCC 1.15758</strain>
    </source>
</reference>
<dbReference type="EMBL" id="BMJS01000015">
    <property type="protein sequence ID" value="GGF98902.1"/>
    <property type="molecule type" value="Genomic_DNA"/>
</dbReference>
<dbReference type="AlphaFoldDB" id="A0A8J2Z4F2"/>
<dbReference type="Proteomes" id="UP000636949">
    <property type="component" value="Unassembled WGS sequence"/>
</dbReference>
<sequence>MIKSKIIKLTGLSIFLIGASVFANDMPQATRLMLDINSTPQNPTTFHCTVQFPEKNYNPSYSDRIVMMNYGQMIKGFGNNEANDLKSIDRGRLLTTSKVLNNIYFEAYHDPSAFYKEIPGFVDVMVGVPDAKVSCTKGKGKRISNLLGTKPTENERLLVEGTFG</sequence>
<gene>
    <name evidence="2" type="ORF">GCM10010995_15190</name>
</gene>
<keyword evidence="1" id="KW-0732">Signal</keyword>
<proteinExistence type="predicted"/>
<protein>
    <submittedName>
        <fullName evidence="2">Uncharacterized protein</fullName>
    </submittedName>
</protein>
<comment type="caution">
    <text evidence="2">The sequence shown here is derived from an EMBL/GenBank/DDBJ whole genome shotgun (WGS) entry which is preliminary data.</text>
</comment>
<feature type="chain" id="PRO_5035181307" evidence="1">
    <location>
        <begin position="24"/>
        <end position="164"/>
    </location>
</feature>
<name>A0A8J2Z4F2_9GAMM</name>
<dbReference type="OrthoDB" id="5624427at2"/>
<accession>A0A8J2Z4F2</accession>
<evidence type="ECO:0000256" key="1">
    <source>
        <dbReference type="SAM" id="SignalP"/>
    </source>
</evidence>
<dbReference type="RefSeq" id="WP_117002803.1">
    <property type="nucleotide sequence ID" value="NZ_BMJS01000015.1"/>
</dbReference>